<keyword evidence="8" id="KW-0378">Hydrolase</keyword>
<keyword evidence="6" id="KW-0645">Protease</keyword>
<comment type="caution">
    <text evidence="16">The sequence shown here is derived from an EMBL/GenBank/DDBJ whole genome shotgun (WGS) entry which is preliminary data.</text>
</comment>
<name>A0A2T8FAE5_9ACTN</name>
<dbReference type="Gene3D" id="2.60.40.1730">
    <property type="entry name" value="tricorn interacting facor f3 domain"/>
    <property type="match status" value="1"/>
</dbReference>
<dbReference type="PANTHER" id="PTHR11533:SF297">
    <property type="entry name" value="AMINOPEPTIDASE N"/>
    <property type="match status" value="1"/>
</dbReference>
<feature type="domain" description="Peptidase M1 membrane alanine aminopeptidase" evidence="14">
    <location>
        <begin position="317"/>
        <end position="462"/>
    </location>
</feature>
<keyword evidence="9" id="KW-0862">Zinc</keyword>
<evidence type="ECO:0000256" key="2">
    <source>
        <dbReference type="ARBA" id="ARBA00001947"/>
    </source>
</evidence>
<dbReference type="InterPro" id="IPR042097">
    <property type="entry name" value="Aminopeptidase_N-like_N_sf"/>
</dbReference>
<evidence type="ECO:0000256" key="4">
    <source>
        <dbReference type="ARBA" id="ARBA00012564"/>
    </source>
</evidence>
<dbReference type="OrthoDB" id="3885507at2"/>
<evidence type="ECO:0000256" key="13">
    <source>
        <dbReference type="SAM" id="SignalP"/>
    </source>
</evidence>
<evidence type="ECO:0000256" key="8">
    <source>
        <dbReference type="ARBA" id="ARBA00022801"/>
    </source>
</evidence>
<dbReference type="Proteomes" id="UP000246018">
    <property type="component" value="Unassembled WGS sequence"/>
</dbReference>
<dbReference type="InterPro" id="IPR050344">
    <property type="entry name" value="Peptidase_M1_aminopeptidases"/>
</dbReference>
<evidence type="ECO:0000256" key="12">
    <source>
        <dbReference type="ARBA" id="ARBA00031533"/>
    </source>
</evidence>
<dbReference type="Gene3D" id="1.10.390.10">
    <property type="entry name" value="Neutral Protease Domain 2"/>
    <property type="match status" value="1"/>
</dbReference>
<gene>
    <name evidence="16" type="ORF">DDE18_09915</name>
</gene>
<evidence type="ECO:0000256" key="5">
    <source>
        <dbReference type="ARBA" id="ARBA00015611"/>
    </source>
</evidence>
<dbReference type="GO" id="GO:0006508">
    <property type="term" value="P:proteolysis"/>
    <property type="evidence" value="ECO:0007669"/>
    <property type="project" value="UniProtKB-KW"/>
</dbReference>
<dbReference type="Pfam" id="PF01433">
    <property type="entry name" value="Peptidase_M1"/>
    <property type="match status" value="1"/>
</dbReference>
<evidence type="ECO:0000256" key="7">
    <source>
        <dbReference type="ARBA" id="ARBA00022723"/>
    </source>
</evidence>
<sequence length="478" mass="51966">MTRRLAAAAVALALGALLAPPTVSGAASGVVADVGAPVAGATGIGDPYWPQDGNGGIDVASYRIRDSYDFDSRRLSGRTKLRLTATQDLASFHLDFLLPVSKVTVDGARAAHGRPSSHELRITPKAPLAAGTAHTVTVTYAGRPGERRYAGERNWLASPREVVTMNQPHMAPWWFPANDHPSDKARFHIRVTVPTGREVVANGQLVGKKRHGARTTWAWKAEEPMTTYLAFFAAGDFAIEKGASGGLPWLVAVSRALPPQERRASMSLMRRTPRVVDALEADLGPYPFSVVGGLTTSLPVGFALENQTRPTYPAVGRHYVSLVVHELAHQWFGDHVAVARWRDIWLNEGAATFMEWRWWETHGGPSAARTLQDSWASFPAGDPFWDVVIGDPGPGKIFHSAVYDRGAMTMQALRHRIGDQAFWLLLRTWLDQKGGGNATSEEFEALASQLSGQDLTSFFTAWLRTPERPAPTAANGLG</sequence>
<dbReference type="InterPro" id="IPR045357">
    <property type="entry name" value="Aminopeptidase_N-like_N"/>
</dbReference>
<keyword evidence="13" id="KW-0732">Signal</keyword>
<feature type="domain" description="Aminopeptidase N-like N-terminal" evidence="15">
    <location>
        <begin position="62"/>
        <end position="229"/>
    </location>
</feature>
<dbReference type="CDD" id="cd09603">
    <property type="entry name" value="M1_APN_like"/>
    <property type="match status" value="1"/>
</dbReference>
<evidence type="ECO:0000313" key="16">
    <source>
        <dbReference type="EMBL" id="PVG82676.1"/>
    </source>
</evidence>
<dbReference type="InterPro" id="IPR027268">
    <property type="entry name" value="Peptidase_M4/M1_CTD_sf"/>
</dbReference>
<evidence type="ECO:0000256" key="9">
    <source>
        <dbReference type="ARBA" id="ARBA00022833"/>
    </source>
</evidence>
<dbReference type="Pfam" id="PF17900">
    <property type="entry name" value="Peptidase_M1_N"/>
    <property type="match status" value="1"/>
</dbReference>
<protein>
    <recommendedName>
        <fullName evidence="5">Aminopeptidase N</fullName>
        <ecNumber evidence="4">3.4.11.2</ecNumber>
    </recommendedName>
    <alternativeName>
        <fullName evidence="11">Alanine aminopeptidase</fullName>
    </alternativeName>
    <alternativeName>
        <fullName evidence="12">Lysyl aminopeptidase</fullName>
    </alternativeName>
</protein>
<accession>A0A2T8FAE5</accession>
<comment type="cofactor">
    <cofactor evidence="2">
        <name>Zn(2+)</name>
        <dbReference type="ChEBI" id="CHEBI:29105"/>
    </cofactor>
</comment>
<dbReference type="PANTHER" id="PTHR11533">
    <property type="entry name" value="PROTEASE M1 ZINC METALLOPROTEASE"/>
    <property type="match status" value="1"/>
</dbReference>
<evidence type="ECO:0000256" key="3">
    <source>
        <dbReference type="ARBA" id="ARBA00010136"/>
    </source>
</evidence>
<comment type="catalytic activity">
    <reaction evidence="1">
        <text>Release of an N-terminal amino acid, Xaa-|-Yaa- from a peptide, amide or arylamide. Xaa is preferably Ala, but may be most amino acids including Pro (slow action). When a terminal hydrophobic residue is followed by a prolyl residue, the two may be released as an intact Xaa-Pro dipeptide.</text>
        <dbReference type="EC" id="3.4.11.2"/>
    </reaction>
</comment>
<evidence type="ECO:0000259" key="14">
    <source>
        <dbReference type="Pfam" id="PF01433"/>
    </source>
</evidence>
<dbReference type="GO" id="GO:0016285">
    <property type="term" value="F:alanyl aminopeptidase activity"/>
    <property type="evidence" value="ECO:0007669"/>
    <property type="project" value="UniProtKB-EC"/>
</dbReference>
<evidence type="ECO:0000256" key="6">
    <source>
        <dbReference type="ARBA" id="ARBA00022670"/>
    </source>
</evidence>
<evidence type="ECO:0000259" key="15">
    <source>
        <dbReference type="Pfam" id="PF17900"/>
    </source>
</evidence>
<dbReference type="SUPFAM" id="SSF55486">
    <property type="entry name" value="Metalloproteases ('zincins'), catalytic domain"/>
    <property type="match status" value="1"/>
</dbReference>
<dbReference type="EMBL" id="QDGZ01000004">
    <property type="protein sequence ID" value="PVG82676.1"/>
    <property type="molecule type" value="Genomic_DNA"/>
</dbReference>
<dbReference type="EC" id="3.4.11.2" evidence="4"/>
<organism evidence="16 17">
    <name type="scientific">Nocardioides gansuensis</name>
    <dbReference type="NCBI Taxonomy" id="2138300"/>
    <lineage>
        <taxon>Bacteria</taxon>
        <taxon>Bacillati</taxon>
        <taxon>Actinomycetota</taxon>
        <taxon>Actinomycetes</taxon>
        <taxon>Propionibacteriales</taxon>
        <taxon>Nocardioidaceae</taxon>
        <taxon>Nocardioides</taxon>
    </lineage>
</organism>
<evidence type="ECO:0000256" key="11">
    <source>
        <dbReference type="ARBA" id="ARBA00029811"/>
    </source>
</evidence>
<dbReference type="GO" id="GO:0008270">
    <property type="term" value="F:zinc ion binding"/>
    <property type="evidence" value="ECO:0007669"/>
    <property type="project" value="InterPro"/>
</dbReference>
<evidence type="ECO:0000256" key="1">
    <source>
        <dbReference type="ARBA" id="ARBA00000098"/>
    </source>
</evidence>
<reference evidence="16 17" key="1">
    <citation type="submission" date="2018-04" db="EMBL/GenBank/DDBJ databases">
        <title>Genome of Nocardioides gansuensis WSJ-1.</title>
        <authorList>
            <person name="Wu S."/>
            <person name="Wang G."/>
        </authorList>
    </citation>
    <scope>NUCLEOTIDE SEQUENCE [LARGE SCALE GENOMIC DNA]</scope>
    <source>
        <strain evidence="16 17">WSJ-1</strain>
    </source>
</reference>
<dbReference type="SUPFAM" id="SSF63737">
    <property type="entry name" value="Leukotriene A4 hydrolase N-terminal domain"/>
    <property type="match status" value="1"/>
</dbReference>
<evidence type="ECO:0000256" key="10">
    <source>
        <dbReference type="ARBA" id="ARBA00023049"/>
    </source>
</evidence>
<evidence type="ECO:0000313" key="17">
    <source>
        <dbReference type="Proteomes" id="UP000246018"/>
    </source>
</evidence>
<feature type="chain" id="PRO_5015757219" description="Aminopeptidase N" evidence="13">
    <location>
        <begin position="27"/>
        <end position="478"/>
    </location>
</feature>
<feature type="signal peptide" evidence="13">
    <location>
        <begin position="1"/>
        <end position="26"/>
    </location>
</feature>
<dbReference type="InterPro" id="IPR001930">
    <property type="entry name" value="Peptidase_M1"/>
</dbReference>
<dbReference type="AlphaFoldDB" id="A0A2T8FAE5"/>
<dbReference type="GO" id="GO:0008237">
    <property type="term" value="F:metallopeptidase activity"/>
    <property type="evidence" value="ECO:0007669"/>
    <property type="project" value="UniProtKB-KW"/>
</dbReference>
<comment type="similarity">
    <text evidence="3">Belongs to the peptidase M1 family.</text>
</comment>
<keyword evidence="7" id="KW-0479">Metal-binding</keyword>
<keyword evidence="10" id="KW-0482">Metalloprotease</keyword>
<keyword evidence="17" id="KW-1185">Reference proteome</keyword>
<proteinExistence type="inferred from homology"/>
<dbReference type="RefSeq" id="WP_116572108.1">
    <property type="nucleotide sequence ID" value="NZ_QDGZ01000004.1"/>
</dbReference>
<dbReference type="PRINTS" id="PR00756">
    <property type="entry name" value="ALADIPTASE"/>
</dbReference>
<dbReference type="InterPro" id="IPR014782">
    <property type="entry name" value="Peptidase_M1_dom"/>
</dbReference>